<gene>
    <name evidence="1" type="ORF">GCM10011415_20680</name>
</gene>
<comment type="caution">
    <text evidence="1">The sequence shown here is derived from an EMBL/GenBank/DDBJ whole genome shotgun (WGS) entry which is preliminary data.</text>
</comment>
<dbReference type="EMBL" id="BMJV01000004">
    <property type="protein sequence ID" value="GGG72483.1"/>
    <property type="molecule type" value="Genomic_DNA"/>
</dbReference>
<reference evidence="1" key="1">
    <citation type="journal article" date="2014" name="Int. J. Syst. Evol. Microbiol.">
        <title>Complete genome sequence of Corynebacterium casei LMG S-19264T (=DSM 44701T), isolated from a smear-ripened cheese.</title>
        <authorList>
            <consortium name="US DOE Joint Genome Institute (JGI-PGF)"/>
            <person name="Walter F."/>
            <person name="Albersmeier A."/>
            <person name="Kalinowski J."/>
            <person name="Ruckert C."/>
        </authorList>
    </citation>
    <scope>NUCLEOTIDE SEQUENCE</scope>
    <source>
        <strain evidence="1">CGMCC 1.15762</strain>
    </source>
</reference>
<name>A0A8J3EGQ3_9RHOB</name>
<proteinExistence type="predicted"/>
<accession>A0A8J3EGQ3</accession>
<organism evidence="1 2">
    <name type="scientific">Salipiger pallidus</name>
    <dbReference type="NCBI Taxonomy" id="1775170"/>
    <lineage>
        <taxon>Bacteria</taxon>
        <taxon>Pseudomonadati</taxon>
        <taxon>Pseudomonadota</taxon>
        <taxon>Alphaproteobacteria</taxon>
        <taxon>Rhodobacterales</taxon>
        <taxon>Roseobacteraceae</taxon>
        <taxon>Salipiger</taxon>
    </lineage>
</organism>
<protein>
    <submittedName>
        <fullName evidence="1">Uncharacterized protein</fullName>
    </submittedName>
</protein>
<dbReference type="AlphaFoldDB" id="A0A8J3EGQ3"/>
<reference evidence="1" key="2">
    <citation type="submission" date="2020-09" db="EMBL/GenBank/DDBJ databases">
        <authorList>
            <person name="Sun Q."/>
            <person name="Zhou Y."/>
        </authorList>
    </citation>
    <scope>NUCLEOTIDE SEQUENCE</scope>
    <source>
        <strain evidence="1">CGMCC 1.15762</strain>
    </source>
</reference>
<evidence type="ECO:0000313" key="2">
    <source>
        <dbReference type="Proteomes" id="UP000617145"/>
    </source>
</evidence>
<sequence>MDPIWHGFEHVLQELPSRPSVRLLDELGHGKLVRAVDNEQEELSFGSLHSGDVEDANRVAFEL</sequence>
<keyword evidence="2" id="KW-1185">Reference proteome</keyword>
<dbReference type="Proteomes" id="UP000617145">
    <property type="component" value="Unassembled WGS sequence"/>
</dbReference>
<evidence type="ECO:0000313" key="1">
    <source>
        <dbReference type="EMBL" id="GGG72483.1"/>
    </source>
</evidence>